<dbReference type="GO" id="GO:0007165">
    <property type="term" value="P:signal transduction"/>
    <property type="evidence" value="ECO:0007669"/>
    <property type="project" value="InterPro"/>
</dbReference>
<dbReference type="EMBL" id="CP053923">
    <property type="protein sequence ID" value="QNT68727.1"/>
    <property type="molecule type" value="Genomic_DNA"/>
</dbReference>
<name>A0A7H1MZ41_9PROT</name>
<dbReference type="AlphaFoldDB" id="A0A7H1MZ41"/>
<evidence type="ECO:0000259" key="2">
    <source>
        <dbReference type="PROSITE" id="PS50104"/>
    </source>
</evidence>
<feature type="domain" description="TIR" evidence="2">
    <location>
        <begin position="3"/>
        <end position="155"/>
    </location>
</feature>
<accession>A0A7H1MZ41</accession>
<sequence length="360" mass="39679">MSINGTVFISYVKEDAKIAMRIYRDLRGNKIDAWIDSECLKPGSDWSAEIQRVIDDSRYFILVVSRTSVYKIGHYQAETKAALKKLERFPFGNVFIIPVRVEEVEISHPDIRKLHIIDLFPYKQGMRKILQHISINDDKLAKQGEALIRKLTTNGISPEQATREICSLLVSNPKLTQREKDICQQLMHCLDKGYARNQKEIYIRIGLLYALLEGINKVIDSAIEGSNGSSRTQAPAGNTVEPHPSVRGEPQSSPSTDQASPSPLSDVTPEPPRTTSAEGEIFLRKPSPSFRPAPSSQAPRVGHAPRVPHSAGPMHVTPPSSPFVNQLSGDSLQYSDLSGFGLSGHIADQAVRSAGRPPAA</sequence>
<feature type="compositionally biased region" description="Polar residues" evidence="1">
    <location>
        <begin position="250"/>
        <end position="265"/>
    </location>
</feature>
<dbReference type="PROSITE" id="PS50104">
    <property type="entry name" value="TIR"/>
    <property type="match status" value="1"/>
</dbReference>
<dbReference type="SUPFAM" id="SSF52200">
    <property type="entry name" value="Toll/Interleukin receptor TIR domain"/>
    <property type="match status" value="1"/>
</dbReference>
<evidence type="ECO:0000313" key="3">
    <source>
        <dbReference type="EMBL" id="QNT68727.1"/>
    </source>
</evidence>
<dbReference type="RefSeq" id="WP_190262162.1">
    <property type="nucleotide sequence ID" value="NZ_CP053923.1"/>
</dbReference>
<organism evidence="3 4">
    <name type="scientific">Defluviicoccus vanus</name>
    <dbReference type="NCBI Taxonomy" id="111831"/>
    <lineage>
        <taxon>Bacteria</taxon>
        <taxon>Pseudomonadati</taxon>
        <taxon>Pseudomonadota</taxon>
        <taxon>Alphaproteobacteria</taxon>
        <taxon>Rhodospirillales</taxon>
        <taxon>Rhodospirillaceae</taxon>
        <taxon>Defluviicoccus</taxon>
    </lineage>
</organism>
<feature type="region of interest" description="Disordered" evidence="1">
    <location>
        <begin position="226"/>
        <end position="323"/>
    </location>
</feature>
<reference evidence="3 4" key="1">
    <citation type="submission" date="2020-05" db="EMBL/GenBank/DDBJ databases">
        <title>Complete closed genome sequence of Defluviicoccus vanus.</title>
        <authorList>
            <person name="Bessarab I."/>
            <person name="Arumugam K."/>
            <person name="Maszenan A.M."/>
            <person name="Seviour R.J."/>
            <person name="Williams R.B."/>
        </authorList>
    </citation>
    <scope>NUCLEOTIDE SEQUENCE [LARGE SCALE GENOMIC DNA]</scope>
    <source>
        <strain evidence="3 4">Ben 114</strain>
    </source>
</reference>
<dbReference type="InterPro" id="IPR000157">
    <property type="entry name" value="TIR_dom"/>
</dbReference>
<keyword evidence="4" id="KW-1185">Reference proteome</keyword>
<evidence type="ECO:0000313" key="4">
    <source>
        <dbReference type="Proteomes" id="UP000516369"/>
    </source>
</evidence>
<protein>
    <submittedName>
        <fullName evidence="3">TIR domain-containing protein</fullName>
    </submittedName>
</protein>
<dbReference type="Gene3D" id="3.40.50.10140">
    <property type="entry name" value="Toll/interleukin-1 receptor homology (TIR) domain"/>
    <property type="match status" value="1"/>
</dbReference>
<dbReference type="Pfam" id="PF13676">
    <property type="entry name" value="TIR_2"/>
    <property type="match status" value="1"/>
</dbReference>
<dbReference type="KEGG" id="dvn:HQ394_04280"/>
<proteinExistence type="predicted"/>
<feature type="compositionally biased region" description="Polar residues" evidence="1">
    <location>
        <begin position="226"/>
        <end position="236"/>
    </location>
</feature>
<dbReference type="InterPro" id="IPR035897">
    <property type="entry name" value="Toll_tir_struct_dom_sf"/>
</dbReference>
<evidence type="ECO:0000256" key="1">
    <source>
        <dbReference type="SAM" id="MobiDB-lite"/>
    </source>
</evidence>
<gene>
    <name evidence="3" type="ORF">HQ394_04280</name>
</gene>
<dbReference type="Proteomes" id="UP000516369">
    <property type="component" value="Chromosome"/>
</dbReference>